<feature type="compositionally biased region" description="Basic residues" evidence="1">
    <location>
        <begin position="10"/>
        <end position="19"/>
    </location>
</feature>
<proteinExistence type="predicted"/>
<reference evidence="2 3" key="1">
    <citation type="journal article" date="2018" name="BMC Genomics">
        <title>The genome of Naegleria lovaniensis, the basis for a comparative approach to unravel pathogenicity factors of the human pathogenic amoeba N. fowleri.</title>
        <authorList>
            <person name="Liechti N."/>
            <person name="Schurch N."/>
            <person name="Bruggmann R."/>
            <person name="Wittwer M."/>
        </authorList>
    </citation>
    <scope>NUCLEOTIDE SEQUENCE [LARGE SCALE GENOMIC DNA]</scope>
    <source>
        <strain evidence="2 3">ATCC 30569</strain>
    </source>
</reference>
<feature type="region of interest" description="Disordered" evidence="1">
    <location>
        <begin position="1"/>
        <end position="168"/>
    </location>
</feature>
<gene>
    <name evidence="2" type="ORF">C9374_012811</name>
</gene>
<feature type="region of interest" description="Disordered" evidence="1">
    <location>
        <begin position="804"/>
        <end position="823"/>
    </location>
</feature>
<dbReference type="Proteomes" id="UP000816034">
    <property type="component" value="Unassembled WGS sequence"/>
</dbReference>
<evidence type="ECO:0000313" key="2">
    <source>
        <dbReference type="EMBL" id="KAG2373079.1"/>
    </source>
</evidence>
<feature type="compositionally biased region" description="Low complexity" evidence="1">
    <location>
        <begin position="523"/>
        <end position="541"/>
    </location>
</feature>
<comment type="caution">
    <text evidence="2">The sequence shown here is derived from an EMBL/GenBank/DDBJ whole genome shotgun (WGS) entry which is preliminary data.</text>
</comment>
<feature type="compositionally biased region" description="Polar residues" evidence="1">
    <location>
        <begin position="326"/>
        <end position="346"/>
    </location>
</feature>
<keyword evidence="3" id="KW-1185">Reference proteome</keyword>
<dbReference type="EMBL" id="PYSW02000060">
    <property type="protein sequence ID" value="KAG2373079.1"/>
    <property type="molecule type" value="Genomic_DNA"/>
</dbReference>
<accession>A0AA88GEE2</accession>
<dbReference type="GeneID" id="68105265"/>
<feature type="compositionally biased region" description="Low complexity" evidence="1">
    <location>
        <begin position="45"/>
        <end position="56"/>
    </location>
</feature>
<dbReference type="AlphaFoldDB" id="A0AA88GEE2"/>
<feature type="region of interest" description="Disordered" evidence="1">
    <location>
        <begin position="255"/>
        <end position="346"/>
    </location>
</feature>
<feature type="compositionally biased region" description="Basic residues" evidence="1">
    <location>
        <begin position="311"/>
        <end position="324"/>
    </location>
</feature>
<name>A0AA88GEE2_NAELO</name>
<sequence length="1001" mass="114018">MGQQSSSISHSHHRHKRHGIHDTEDPLSRRQTVATDDLSSESEDVMTTTTTTVSSSLPSNNHLFSRIHRQDHRHQQQQPHQQPHGSMFQSMTSRPSPNHYATTTTDPKKKNKTMKKESPRNFTVTQKNNETTTSGAGADTTRMKEEVVSDRGGGGQQPQQRRGSNHHAAKHYSIGIGNAIHLRLKQKIDEHDDDEACDHHGENLEDDHLEMMIMTEEDIDEFDDDFNPMNDNNNNMNNNNNTDLRNYSVFTTTSTNSNATMNEAGKRSESAVTHLPSDDDFESFHGALPSSAAVLTQPPKQQPSNGSSNRNHVHSGQYHHHRRSSSIDYSAIGTTNVSSHGNHYQSKLKNTVETTTCSSTGSLNVASSDRVAAASISPPHHASELISTSLVHEMTFVEEEMDPKEERLWSENDDEISELWNAIPKSYHAGINRVYLKLKNRFKNDIDITDQQMRQMACDLGFPNFFYEYMFARLEPTVFGLLHEEYVLKKKKNRKNMRMERYANKPNFPPSNSGDSQEDKKSPSATPTNTTTIPITSKNSPQQQRIVEYKTLSSSPVLPRTELLNRLFNDADEVETKKPETVRLLSSFDEYINVNQDMKFEKAIKVKLIITEVGKSPGRIRTAASPLMSRLKVFDQFGWFHTSFSIGNLRFDWTNSGYCSVTTVKSATSLLAITCREIWSLRELEGILKLLSIEISRWNRNFTYTNLKGSVEKETGSCQTFTVEMMKAIGVADLTFVGNNSIHNFLRDLLQRGNPITKFSINEAFREKYFKLIDAKIEQVKIQNVVTSSELLLSHMPIIASYSTPTTSNDSTEASSDNSSDPTLQSFIQKQQVHFEAKKQKVAEIKRWEHFQSYYFGVNKKYIIFTTHRELDGFVHCLKELDENFKNTQEYGLLNAFDRGFWLRYSNSVSIMQRIQQRKKQRETVRSKLGFTDPLALTKEEQEEYVRIKRDLEICQPLVTGNDFNCAFGDPVSSRSLFIPSTKRSDVLDIQQDIQIGSLKL</sequence>
<feature type="compositionally biased region" description="Polar residues" evidence="1">
    <location>
        <begin position="298"/>
        <end position="310"/>
    </location>
</feature>
<evidence type="ECO:0000313" key="3">
    <source>
        <dbReference type="Proteomes" id="UP000816034"/>
    </source>
</evidence>
<protein>
    <submittedName>
        <fullName evidence="2">Uncharacterized protein</fullName>
    </submittedName>
</protein>
<feature type="compositionally biased region" description="Polar residues" evidence="1">
    <location>
        <begin position="87"/>
        <end position="101"/>
    </location>
</feature>
<dbReference type="RefSeq" id="XP_044542253.1">
    <property type="nucleotide sequence ID" value="XM_044688619.1"/>
</dbReference>
<feature type="compositionally biased region" description="Polar residues" evidence="1">
    <location>
        <begin position="120"/>
        <end position="135"/>
    </location>
</feature>
<organism evidence="2 3">
    <name type="scientific">Naegleria lovaniensis</name>
    <name type="common">Amoeba</name>
    <dbReference type="NCBI Taxonomy" id="51637"/>
    <lineage>
        <taxon>Eukaryota</taxon>
        <taxon>Discoba</taxon>
        <taxon>Heterolobosea</taxon>
        <taxon>Tetramitia</taxon>
        <taxon>Eutetramitia</taxon>
        <taxon>Vahlkampfiidae</taxon>
        <taxon>Naegleria</taxon>
    </lineage>
</organism>
<evidence type="ECO:0000256" key="1">
    <source>
        <dbReference type="SAM" id="MobiDB-lite"/>
    </source>
</evidence>
<feature type="region of interest" description="Disordered" evidence="1">
    <location>
        <begin position="498"/>
        <end position="544"/>
    </location>
</feature>